<dbReference type="EMBL" id="CAADGH010000009">
    <property type="protein sequence ID" value="VFK74724.1"/>
    <property type="molecule type" value="Genomic_DNA"/>
</dbReference>
<evidence type="ECO:0000313" key="2">
    <source>
        <dbReference type="EMBL" id="VFK29272.1"/>
    </source>
</evidence>
<dbReference type="AlphaFoldDB" id="A0A451B8V7"/>
<sequence length="57" mass="6556">MLKKKDPSLCFGMAEIRLGMTKICHFEHNGKSGNLSFSEAMEFLFMNVSFFSARVYQ</sequence>
<accession>A0A451B8V7</accession>
<gene>
    <name evidence="1" type="ORF">BECKMB1821G_GA0114241_102322</name>
    <name evidence="3" type="ORF">BECKMB1821H_GA0114242_10099</name>
    <name evidence="2" type="ORF">BECKMB1821I_GA0114274_10099</name>
</gene>
<dbReference type="EMBL" id="CAADFO010000023">
    <property type="protein sequence ID" value="VFK26829.1"/>
    <property type="molecule type" value="Genomic_DNA"/>
</dbReference>
<protein>
    <submittedName>
        <fullName evidence="3">Uncharacterized protein</fullName>
    </submittedName>
</protein>
<reference evidence="3" key="1">
    <citation type="submission" date="2019-02" db="EMBL/GenBank/DDBJ databases">
        <authorList>
            <person name="Gruber-Vodicka R. H."/>
            <person name="Seah K. B. B."/>
        </authorList>
    </citation>
    <scope>NUCLEOTIDE SEQUENCE</scope>
    <source>
        <strain evidence="1">BECK_BZ197</strain>
        <strain evidence="3">BECK_BZ198</strain>
        <strain evidence="2">BECK_BZ199</strain>
    </source>
</reference>
<evidence type="ECO:0000313" key="3">
    <source>
        <dbReference type="EMBL" id="VFK74724.1"/>
    </source>
</evidence>
<proteinExistence type="predicted"/>
<name>A0A451B8V7_9GAMM</name>
<dbReference type="EMBL" id="CAADFQ010000009">
    <property type="protein sequence ID" value="VFK29272.1"/>
    <property type="molecule type" value="Genomic_DNA"/>
</dbReference>
<organism evidence="3">
    <name type="scientific">Candidatus Kentrum sp. MB</name>
    <dbReference type="NCBI Taxonomy" id="2138164"/>
    <lineage>
        <taxon>Bacteria</taxon>
        <taxon>Pseudomonadati</taxon>
        <taxon>Pseudomonadota</taxon>
        <taxon>Gammaproteobacteria</taxon>
        <taxon>Candidatus Kentrum</taxon>
    </lineage>
</organism>
<evidence type="ECO:0000313" key="1">
    <source>
        <dbReference type="EMBL" id="VFK26829.1"/>
    </source>
</evidence>